<evidence type="ECO:0000313" key="1">
    <source>
        <dbReference type="EMBL" id="DAD24575.1"/>
    </source>
</evidence>
<gene>
    <name evidence="1" type="ORF">HUJ06_026039</name>
</gene>
<dbReference type="EMBL" id="DUZY01000001">
    <property type="protein sequence ID" value="DAD24575.1"/>
    <property type="molecule type" value="Genomic_DNA"/>
</dbReference>
<protein>
    <submittedName>
        <fullName evidence="1">Uncharacterized protein</fullName>
    </submittedName>
</protein>
<organism evidence="1 2">
    <name type="scientific">Nelumbo nucifera</name>
    <name type="common">Sacred lotus</name>
    <dbReference type="NCBI Taxonomy" id="4432"/>
    <lineage>
        <taxon>Eukaryota</taxon>
        <taxon>Viridiplantae</taxon>
        <taxon>Streptophyta</taxon>
        <taxon>Embryophyta</taxon>
        <taxon>Tracheophyta</taxon>
        <taxon>Spermatophyta</taxon>
        <taxon>Magnoliopsida</taxon>
        <taxon>Proteales</taxon>
        <taxon>Nelumbonaceae</taxon>
        <taxon>Nelumbo</taxon>
    </lineage>
</organism>
<name>A0A822Y0I3_NELNU</name>
<comment type="caution">
    <text evidence="1">The sequence shown here is derived from an EMBL/GenBank/DDBJ whole genome shotgun (WGS) entry which is preliminary data.</text>
</comment>
<sequence>MLKKCYQQWIALLPNSNRTSGKNFDCHPELLNRLICDCSNLRVDEVLPTMECIALL</sequence>
<dbReference type="Proteomes" id="UP000607653">
    <property type="component" value="Unassembled WGS sequence"/>
</dbReference>
<keyword evidence="2" id="KW-1185">Reference proteome</keyword>
<accession>A0A822Y0I3</accession>
<proteinExistence type="predicted"/>
<evidence type="ECO:0000313" key="2">
    <source>
        <dbReference type="Proteomes" id="UP000607653"/>
    </source>
</evidence>
<dbReference type="AlphaFoldDB" id="A0A822Y0I3"/>
<reference evidence="1 2" key="1">
    <citation type="journal article" date="2020" name="Mol. Biol. Evol.">
        <title>Distinct Expression and Methylation Patterns for Genes with Different Fates following a Single Whole-Genome Duplication in Flowering Plants.</title>
        <authorList>
            <person name="Shi T."/>
            <person name="Rahmani R.S."/>
            <person name="Gugger P.F."/>
            <person name="Wang M."/>
            <person name="Li H."/>
            <person name="Zhang Y."/>
            <person name="Li Z."/>
            <person name="Wang Q."/>
            <person name="Van de Peer Y."/>
            <person name="Marchal K."/>
            <person name="Chen J."/>
        </authorList>
    </citation>
    <scope>NUCLEOTIDE SEQUENCE [LARGE SCALE GENOMIC DNA]</scope>
    <source>
        <tissue evidence="1">Leaf</tissue>
    </source>
</reference>